<dbReference type="PANTHER" id="PTHR43350:SF19">
    <property type="entry name" value="D-GULOSIDE 3-DEHYDROGENASE"/>
    <property type="match status" value="1"/>
</dbReference>
<comment type="similarity">
    <text evidence="2">Belongs to the zinc-containing alcohol dehydrogenase family.</text>
</comment>
<dbReference type="InterPro" id="IPR036291">
    <property type="entry name" value="NAD(P)-bd_dom_sf"/>
</dbReference>
<comment type="caution">
    <text evidence="6">The sequence shown here is derived from an EMBL/GenBank/DDBJ whole genome shotgun (WGS) entry which is preliminary data.</text>
</comment>
<dbReference type="Gene3D" id="3.90.180.10">
    <property type="entry name" value="Medium-chain alcohol dehydrogenases, catalytic domain"/>
    <property type="match status" value="1"/>
</dbReference>
<evidence type="ECO:0000313" key="6">
    <source>
        <dbReference type="EMBL" id="MDN5202631.1"/>
    </source>
</evidence>
<gene>
    <name evidence="6" type="ORF">QQ008_14680</name>
</gene>
<dbReference type="SUPFAM" id="SSF50129">
    <property type="entry name" value="GroES-like"/>
    <property type="match status" value="1"/>
</dbReference>
<name>A0ABT8KPJ1_9BACT</name>
<dbReference type="RefSeq" id="WP_346752654.1">
    <property type="nucleotide sequence ID" value="NZ_JAUJEA010000005.1"/>
</dbReference>
<comment type="cofactor">
    <cofactor evidence="1">
        <name>Zn(2+)</name>
        <dbReference type="ChEBI" id="CHEBI:29105"/>
    </cofactor>
</comment>
<keyword evidence="3" id="KW-0479">Metal-binding</keyword>
<evidence type="ECO:0000256" key="4">
    <source>
        <dbReference type="ARBA" id="ARBA00022833"/>
    </source>
</evidence>
<keyword evidence="7" id="KW-1185">Reference proteome</keyword>
<keyword evidence="4" id="KW-0862">Zinc</keyword>
<dbReference type="Gene3D" id="3.40.50.720">
    <property type="entry name" value="NAD(P)-binding Rossmann-like Domain"/>
    <property type="match status" value="1"/>
</dbReference>
<evidence type="ECO:0000313" key="7">
    <source>
        <dbReference type="Proteomes" id="UP001172082"/>
    </source>
</evidence>
<reference evidence="6" key="1">
    <citation type="submission" date="2023-06" db="EMBL/GenBank/DDBJ databases">
        <title>Genomic of Parafulvivirga corallium.</title>
        <authorList>
            <person name="Wang G."/>
        </authorList>
    </citation>
    <scope>NUCLEOTIDE SEQUENCE</scope>
    <source>
        <strain evidence="6">BMA10</strain>
    </source>
</reference>
<evidence type="ECO:0000256" key="2">
    <source>
        <dbReference type="ARBA" id="ARBA00008072"/>
    </source>
</evidence>
<proteinExistence type="inferred from homology"/>
<evidence type="ECO:0000256" key="5">
    <source>
        <dbReference type="ARBA" id="ARBA00023002"/>
    </source>
</evidence>
<evidence type="ECO:0000256" key="3">
    <source>
        <dbReference type="ARBA" id="ARBA00022723"/>
    </source>
</evidence>
<keyword evidence="5" id="KW-0560">Oxidoreductase</keyword>
<dbReference type="InterPro" id="IPR011032">
    <property type="entry name" value="GroES-like_sf"/>
</dbReference>
<dbReference type="EMBL" id="JAUJEA010000005">
    <property type="protein sequence ID" value="MDN5202631.1"/>
    <property type="molecule type" value="Genomic_DNA"/>
</dbReference>
<dbReference type="SUPFAM" id="SSF51735">
    <property type="entry name" value="NAD(P)-binding Rossmann-fold domains"/>
    <property type="match status" value="1"/>
</dbReference>
<dbReference type="Proteomes" id="UP001172082">
    <property type="component" value="Unassembled WGS sequence"/>
</dbReference>
<protein>
    <submittedName>
        <fullName evidence="6">Zinc-binding alcohol dehydrogenase</fullName>
    </submittedName>
</protein>
<organism evidence="6 7">
    <name type="scientific">Splendidivirga corallicola</name>
    <dbReference type="NCBI Taxonomy" id="3051826"/>
    <lineage>
        <taxon>Bacteria</taxon>
        <taxon>Pseudomonadati</taxon>
        <taxon>Bacteroidota</taxon>
        <taxon>Cytophagia</taxon>
        <taxon>Cytophagales</taxon>
        <taxon>Splendidivirgaceae</taxon>
        <taxon>Splendidivirga</taxon>
    </lineage>
</organism>
<dbReference type="PANTHER" id="PTHR43350">
    <property type="entry name" value="NAD-DEPENDENT ALCOHOL DEHYDROGENASE"/>
    <property type="match status" value="1"/>
</dbReference>
<evidence type="ECO:0000256" key="1">
    <source>
        <dbReference type="ARBA" id="ARBA00001947"/>
    </source>
</evidence>
<accession>A0ABT8KPJ1</accession>
<dbReference type="CDD" id="cd08255">
    <property type="entry name" value="2-desacetyl-2-hydroxyethyl_bacteriochlorophyllide_like"/>
    <property type="match status" value="1"/>
</dbReference>
<sequence>MEAKALWHISEISSDLKEVGLAHNPKHCLVKSLYSLISLGTEKTVAKGRVPASIFSEMQVPFMQGSFDFPLTYGYSLIGKVIDGPKEYLDRNVHVLHPHQDIVEVSPDDLYFLPPGIDLKIASLASNMETAINAVWDGNVSIGDKVLIVGFGLIGALVGTILKNIPGLDLTIVEKNDHRIALAKELGFRVLGETDLLRNDFDLSFNASNSESGLQLCIDSVDREGRIIELSWFGDKSVSLRLGHDFHSKRKQIISSQVSQIPGDKQSRWDVLRRKHLVFELLKLKGIESLITQEIHFNSSPEFFNEIRNSTINDLGVVIKY</sequence>